<accession>A0A644ZSJ6</accession>
<proteinExistence type="predicted"/>
<reference evidence="1" key="1">
    <citation type="submission" date="2019-08" db="EMBL/GenBank/DDBJ databases">
        <authorList>
            <person name="Kucharzyk K."/>
            <person name="Murdoch R.W."/>
            <person name="Higgins S."/>
            <person name="Loffler F."/>
        </authorList>
    </citation>
    <scope>NUCLEOTIDE SEQUENCE</scope>
</reference>
<comment type="caution">
    <text evidence="1">The sequence shown here is derived from an EMBL/GenBank/DDBJ whole genome shotgun (WGS) entry which is preliminary data.</text>
</comment>
<organism evidence="1">
    <name type="scientific">bioreactor metagenome</name>
    <dbReference type="NCBI Taxonomy" id="1076179"/>
    <lineage>
        <taxon>unclassified sequences</taxon>
        <taxon>metagenomes</taxon>
        <taxon>ecological metagenomes</taxon>
    </lineage>
</organism>
<dbReference type="EMBL" id="VSSQ01010206">
    <property type="protein sequence ID" value="MPM43716.1"/>
    <property type="molecule type" value="Genomic_DNA"/>
</dbReference>
<gene>
    <name evidence="1" type="ORF">SDC9_90393</name>
</gene>
<evidence type="ECO:0000313" key="1">
    <source>
        <dbReference type="EMBL" id="MPM43716.1"/>
    </source>
</evidence>
<name>A0A644ZSJ6_9ZZZZ</name>
<protein>
    <submittedName>
        <fullName evidence="1">Uncharacterized protein</fullName>
    </submittedName>
</protein>
<sequence>MLDNHIFHQHTLTHCSRSGQIGSRFDAVRYHRVSATMQALHAFDPDDVCTGSADFCPHVVQQDTNINDFRLFGHILNDCFAFCFDRRQDDVDRRSDRNHIKIDALAFQPLFRCSQVDGTHFVAHCRAQRLETFDVLIDRSGAQETTSRQPDDAFTKFRKDSSHEIIRSTQAFDFSGRHRNGNHVGRIDCDDALILFE</sequence>
<dbReference type="AlphaFoldDB" id="A0A644ZSJ6"/>